<dbReference type="SMART" id="SM00167">
    <property type="entry name" value="VPS9"/>
    <property type="match status" value="1"/>
</dbReference>
<comment type="caution">
    <text evidence="6">The sequence shown here is derived from an EMBL/GenBank/DDBJ whole genome shotgun (WGS) entry which is preliminary data.</text>
</comment>
<dbReference type="PANTHER" id="PTHR23101:SF103">
    <property type="entry name" value="RAB5 GDP_GTP EXCHANGE FACTOR"/>
    <property type="match status" value="1"/>
</dbReference>
<dbReference type="InterPro" id="IPR037191">
    <property type="entry name" value="VPS9_dom_sf"/>
</dbReference>
<keyword evidence="7" id="KW-1185">Reference proteome</keyword>
<evidence type="ECO:0000256" key="3">
    <source>
        <dbReference type="ARBA" id="ARBA00022833"/>
    </source>
</evidence>
<dbReference type="Proteomes" id="UP001162483">
    <property type="component" value="Unassembled WGS sequence"/>
</dbReference>
<reference evidence="6" key="1">
    <citation type="submission" date="2023-05" db="EMBL/GenBank/DDBJ databases">
        <authorList>
            <person name="Stuckert A."/>
        </authorList>
    </citation>
    <scope>NUCLEOTIDE SEQUENCE</scope>
</reference>
<name>A0ABN9EWR4_9NEOB</name>
<dbReference type="Gene3D" id="1.20.1050.80">
    <property type="entry name" value="VPS9 domain"/>
    <property type="match status" value="1"/>
</dbReference>
<keyword evidence="2" id="KW-0863">Zinc-finger</keyword>
<dbReference type="Pfam" id="PF02204">
    <property type="entry name" value="VPS9"/>
    <property type="match status" value="1"/>
</dbReference>
<dbReference type="InterPro" id="IPR041545">
    <property type="entry name" value="DUF5601"/>
</dbReference>
<feature type="domain" description="VPS9" evidence="5">
    <location>
        <begin position="224"/>
        <end position="367"/>
    </location>
</feature>
<dbReference type="EMBL" id="CATNWA010016036">
    <property type="protein sequence ID" value="CAI9589228.1"/>
    <property type="molecule type" value="Genomic_DNA"/>
</dbReference>
<dbReference type="Pfam" id="PF01754">
    <property type="entry name" value="zf-A20"/>
    <property type="match status" value="1"/>
</dbReference>
<organism evidence="6 7">
    <name type="scientific">Staurois parvus</name>
    <dbReference type="NCBI Taxonomy" id="386267"/>
    <lineage>
        <taxon>Eukaryota</taxon>
        <taxon>Metazoa</taxon>
        <taxon>Chordata</taxon>
        <taxon>Craniata</taxon>
        <taxon>Vertebrata</taxon>
        <taxon>Euteleostomi</taxon>
        <taxon>Amphibia</taxon>
        <taxon>Batrachia</taxon>
        <taxon>Anura</taxon>
        <taxon>Neobatrachia</taxon>
        <taxon>Ranoidea</taxon>
        <taxon>Ranidae</taxon>
        <taxon>Staurois</taxon>
    </lineage>
</organism>
<feature type="domain" description="A20-type" evidence="4">
    <location>
        <begin position="35"/>
        <end position="69"/>
    </location>
</feature>
<evidence type="ECO:0000259" key="4">
    <source>
        <dbReference type="PROSITE" id="PS51036"/>
    </source>
</evidence>
<dbReference type="Gene3D" id="1.10.246.120">
    <property type="match status" value="1"/>
</dbReference>
<sequence length="453" mass="52461">MSSVSPGKEHVPFHHEQNLTPIHNEYLPLQFQGFVYKPEMCRKNCGFYGNPAWHGYCSRCWIQKRQQTQPLTNGFRHHSAHLLCKPDMGAGYQQDTYHNINVNRKQNAFAENEEHTAKDSVRPLFHSYLLSLGQGNFSDFLKALHRPDAQELLTHCTNFIQWIQNANNIAVDKKAEDVQNLYRQIGDHIPDTSEEKDRLLDNIEKLVMTRIYKSVFCMHDPLEEQKDLSLQNHIRSLSWVTPKNLQFTLCEQDEEVDDQIASAVTVLLEMDFKRAPQDKLACVTKACDHLLRAIEISTKKPATTDDLISGLIYITIKANPPRLFSNLKYITRFCNPKRLMTGKCAYWFTNFCSASSYIETLNFSSLGLTEEEFNHIMQEKSKGCDFAGSNIQSTVQKMEENKQRLVELQYRQEILIQKAECLLREIKAWPVSLQGEVQEILHKFPLDIKHHTN</sequence>
<protein>
    <recommendedName>
        <fullName evidence="8">Rab5 GDP/GTP exchange factor</fullName>
    </recommendedName>
</protein>
<dbReference type="InterPro" id="IPR002653">
    <property type="entry name" value="Znf_A20"/>
</dbReference>
<dbReference type="Gene3D" id="1.20.5.4770">
    <property type="match status" value="1"/>
</dbReference>
<keyword evidence="1" id="KW-0479">Metal-binding</keyword>
<dbReference type="PANTHER" id="PTHR23101">
    <property type="entry name" value="RAB GDP/GTP EXCHANGE FACTOR"/>
    <property type="match status" value="1"/>
</dbReference>
<evidence type="ECO:0000256" key="2">
    <source>
        <dbReference type="ARBA" id="ARBA00022771"/>
    </source>
</evidence>
<keyword evidence="3" id="KW-0862">Zinc</keyword>
<evidence type="ECO:0000259" key="5">
    <source>
        <dbReference type="PROSITE" id="PS51205"/>
    </source>
</evidence>
<dbReference type="InterPro" id="IPR045046">
    <property type="entry name" value="Vps9-like"/>
</dbReference>
<dbReference type="SUPFAM" id="SSF109993">
    <property type="entry name" value="VPS9 domain"/>
    <property type="match status" value="1"/>
</dbReference>
<proteinExistence type="predicted"/>
<gene>
    <name evidence="6" type="ORF">SPARVUS_LOCUS10854047</name>
</gene>
<dbReference type="PROSITE" id="PS51036">
    <property type="entry name" value="ZF_A20"/>
    <property type="match status" value="1"/>
</dbReference>
<evidence type="ECO:0000256" key="1">
    <source>
        <dbReference type="ARBA" id="ARBA00022723"/>
    </source>
</evidence>
<dbReference type="InterPro" id="IPR003123">
    <property type="entry name" value="VPS9"/>
</dbReference>
<dbReference type="Pfam" id="PF18151">
    <property type="entry name" value="DUF5601"/>
    <property type="match status" value="1"/>
</dbReference>
<dbReference type="SUPFAM" id="SSF57716">
    <property type="entry name" value="Glucocorticoid receptor-like (DNA-binding domain)"/>
    <property type="match status" value="1"/>
</dbReference>
<dbReference type="SMART" id="SM00259">
    <property type="entry name" value="ZnF_A20"/>
    <property type="match status" value="1"/>
</dbReference>
<evidence type="ECO:0008006" key="8">
    <source>
        <dbReference type="Google" id="ProtNLM"/>
    </source>
</evidence>
<accession>A0ABN9EWR4</accession>
<evidence type="ECO:0000313" key="6">
    <source>
        <dbReference type="EMBL" id="CAI9589228.1"/>
    </source>
</evidence>
<dbReference type="PROSITE" id="PS51205">
    <property type="entry name" value="VPS9"/>
    <property type="match status" value="1"/>
</dbReference>
<evidence type="ECO:0000313" key="7">
    <source>
        <dbReference type="Proteomes" id="UP001162483"/>
    </source>
</evidence>